<dbReference type="GO" id="GO:0005506">
    <property type="term" value="F:iron ion binding"/>
    <property type="evidence" value="ECO:0007669"/>
    <property type="project" value="InterPro"/>
</dbReference>
<gene>
    <name evidence="10" type="ORF">LTR05_005200</name>
</gene>
<dbReference type="InterPro" id="IPR050121">
    <property type="entry name" value="Cytochrome_P450_monoxygenase"/>
</dbReference>
<dbReference type="PANTHER" id="PTHR24305:SF232">
    <property type="entry name" value="P450, PUTATIVE (EUROFUNG)-RELATED"/>
    <property type="match status" value="1"/>
</dbReference>
<dbReference type="PRINTS" id="PR00465">
    <property type="entry name" value="EP450IV"/>
</dbReference>
<evidence type="ECO:0000256" key="3">
    <source>
        <dbReference type="ARBA" id="ARBA00022723"/>
    </source>
</evidence>
<name>A0AAN7T039_9EURO</name>
<dbReference type="SUPFAM" id="SSF48264">
    <property type="entry name" value="Cytochrome P450"/>
    <property type="match status" value="1"/>
</dbReference>
<evidence type="ECO:0000256" key="5">
    <source>
        <dbReference type="ARBA" id="ARBA00023004"/>
    </source>
</evidence>
<keyword evidence="9" id="KW-1133">Transmembrane helix</keyword>
<keyword evidence="11" id="KW-1185">Reference proteome</keyword>
<dbReference type="FunFam" id="1.10.630.10:FF:000050">
    <property type="entry name" value="Cytochrome P450 monooxygenase"/>
    <property type="match status" value="1"/>
</dbReference>
<dbReference type="Gene3D" id="1.10.630.10">
    <property type="entry name" value="Cytochrome P450"/>
    <property type="match status" value="1"/>
</dbReference>
<comment type="caution">
    <text evidence="10">The sequence shown here is derived from an EMBL/GenBank/DDBJ whole genome shotgun (WGS) entry which is preliminary data.</text>
</comment>
<dbReference type="AlphaFoldDB" id="A0AAN7T039"/>
<dbReference type="GO" id="GO:0004497">
    <property type="term" value="F:monooxygenase activity"/>
    <property type="evidence" value="ECO:0007669"/>
    <property type="project" value="UniProtKB-KW"/>
</dbReference>
<dbReference type="GO" id="GO:0020037">
    <property type="term" value="F:heme binding"/>
    <property type="evidence" value="ECO:0007669"/>
    <property type="project" value="InterPro"/>
</dbReference>
<evidence type="ECO:0000256" key="2">
    <source>
        <dbReference type="ARBA" id="ARBA00010617"/>
    </source>
</evidence>
<proteinExistence type="inferred from homology"/>
<feature type="binding site" description="axial binding residue" evidence="7">
    <location>
        <position position="469"/>
    </location>
    <ligand>
        <name>heme</name>
        <dbReference type="ChEBI" id="CHEBI:30413"/>
    </ligand>
    <ligandPart>
        <name>Fe</name>
        <dbReference type="ChEBI" id="CHEBI:18248"/>
    </ligandPart>
</feature>
<evidence type="ECO:0000256" key="6">
    <source>
        <dbReference type="ARBA" id="ARBA00023033"/>
    </source>
</evidence>
<evidence type="ECO:0008006" key="12">
    <source>
        <dbReference type="Google" id="ProtNLM"/>
    </source>
</evidence>
<evidence type="ECO:0000313" key="10">
    <source>
        <dbReference type="EMBL" id="KAK5085911.1"/>
    </source>
</evidence>
<protein>
    <recommendedName>
        <fullName evidence="12">Cytochrome P450</fullName>
    </recommendedName>
</protein>
<keyword evidence="9" id="KW-0812">Transmembrane</keyword>
<evidence type="ECO:0000256" key="7">
    <source>
        <dbReference type="PIRSR" id="PIRSR602403-1"/>
    </source>
</evidence>
<sequence length="521" mass="59310">MSKGGSREGPLVHSTLATFWALFRYSPTLTIVTLLAIRFLFRRYVSPLRRYPGPFLASGTRLHSAFLTWRGKTHEDHIALHRKYGPVVRIQPNQLSFASPEAARQILSPGKGFHKTLFYWVFPPYGNPDIFTEVREEVHATKKRFVNQPYSLASFQAMTPWVDQTIQLLCDKLDGICISGTLSTPLNLGDYLHYFAFDVLGQVAFSTAFGFLEQGKDVDGAIKSIDAVQVYDGIVGQIPFLDRFLRRAFYWDYLPWVTPLSNNYITRTALAQLAKRENSNTKPGRRDLLSMLLESHEKDPNKFDKNSVFAVAHGAIFAGSDSTASTMQTFMWNILNNPSIYERLITEIFDAHQAGKLSEIVAWDESQKHLPYFQACLKEAMRIGPAVGLAIYRKVPGTGTEINGTFIPCGTELAVNAWVLHRDQDIFGRDADVYRPERWLAAEGDEKNESRIKRMDRYMFQFGGGSHVCIGRNLAILEINKVLPQLLRRYKFELVAPGRPMHQHSSFFVVQEGLEVRFQRR</sequence>
<evidence type="ECO:0000256" key="8">
    <source>
        <dbReference type="RuleBase" id="RU000461"/>
    </source>
</evidence>
<dbReference type="CDD" id="cd11060">
    <property type="entry name" value="CYP57A1-like"/>
    <property type="match status" value="1"/>
</dbReference>
<dbReference type="InterPro" id="IPR001128">
    <property type="entry name" value="Cyt_P450"/>
</dbReference>
<organism evidence="10 11">
    <name type="scientific">Lithohypha guttulata</name>
    <dbReference type="NCBI Taxonomy" id="1690604"/>
    <lineage>
        <taxon>Eukaryota</taxon>
        <taxon>Fungi</taxon>
        <taxon>Dikarya</taxon>
        <taxon>Ascomycota</taxon>
        <taxon>Pezizomycotina</taxon>
        <taxon>Eurotiomycetes</taxon>
        <taxon>Chaetothyriomycetidae</taxon>
        <taxon>Chaetothyriales</taxon>
        <taxon>Trichomeriaceae</taxon>
        <taxon>Lithohypha</taxon>
    </lineage>
</organism>
<evidence type="ECO:0000256" key="1">
    <source>
        <dbReference type="ARBA" id="ARBA00001971"/>
    </source>
</evidence>
<keyword evidence="3 7" id="KW-0479">Metal-binding</keyword>
<keyword evidence="6 8" id="KW-0503">Monooxygenase</keyword>
<keyword evidence="7 8" id="KW-0349">Heme</keyword>
<dbReference type="InterPro" id="IPR036396">
    <property type="entry name" value="Cyt_P450_sf"/>
</dbReference>
<comment type="cofactor">
    <cofactor evidence="1 7">
        <name>heme</name>
        <dbReference type="ChEBI" id="CHEBI:30413"/>
    </cofactor>
</comment>
<reference evidence="10 11" key="1">
    <citation type="submission" date="2023-08" db="EMBL/GenBank/DDBJ databases">
        <title>Black Yeasts Isolated from many extreme environments.</title>
        <authorList>
            <person name="Coleine C."/>
            <person name="Stajich J.E."/>
            <person name="Selbmann L."/>
        </authorList>
    </citation>
    <scope>NUCLEOTIDE SEQUENCE [LARGE SCALE GENOMIC DNA]</scope>
    <source>
        <strain evidence="10 11">CCFEE 5910</strain>
    </source>
</reference>
<evidence type="ECO:0000313" key="11">
    <source>
        <dbReference type="Proteomes" id="UP001309876"/>
    </source>
</evidence>
<dbReference type="PROSITE" id="PS00086">
    <property type="entry name" value="CYTOCHROME_P450"/>
    <property type="match status" value="1"/>
</dbReference>
<evidence type="ECO:0000256" key="9">
    <source>
        <dbReference type="SAM" id="Phobius"/>
    </source>
</evidence>
<keyword evidence="9" id="KW-0472">Membrane</keyword>
<keyword evidence="4 8" id="KW-0560">Oxidoreductase</keyword>
<dbReference type="Pfam" id="PF00067">
    <property type="entry name" value="p450"/>
    <property type="match status" value="1"/>
</dbReference>
<dbReference type="InterPro" id="IPR017972">
    <property type="entry name" value="Cyt_P450_CS"/>
</dbReference>
<evidence type="ECO:0000256" key="4">
    <source>
        <dbReference type="ARBA" id="ARBA00023002"/>
    </source>
</evidence>
<comment type="similarity">
    <text evidence="2 8">Belongs to the cytochrome P450 family.</text>
</comment>
<accession>A0AAN7T039</accession>
<dbReference type="PANTHER" id="PTHR24305">
    <property type="entry name" value="CYTOCHROME P450"/>
    <property type="match status" value="1"/>
</dbReference>
<dbReference type="InterPro" id="IPR002403">
    <property type="entry name" value="Cyt_P450_E_grp-IV"/>
</dbReference>
<dbReference type="PRINTS" id="PR00385">
    <property type="entry name" value="P450"/>
</dbReference>
<keyword evidence="5 7" id="KW-0408">Iron</keyword>
<dbReference type="Proteomes" id="UP001309876">
    <property type="component" value="Unassembled WGS sequence"/>
</dbReference>
<dbReference type="EMBL" id="JAVRRJ010000004">
    <property type="protein sequence ID" value="KAK5085911.1"/>
    <property type="molecule type" value="Genomic_DNA"/>
</dbReference>
<feature type="transmembrane region" description="Helical" evidence="9">
    <location>
        <begin position="20"/>
        <end position="41"/>
    </location>
</feature>
<dbReference type="GO" id="GO:0016705">
    <property type="term" value="F:oxidoreductase activity, acting on paired donors, with incorporation or reduction of molecular oxygen"/>
    <property type="evidence" value="ECO:0007669"/>
    <property type="project" value="InterPro"/>
</dbReference>